<sequence>MALEHLFPSLLSALFAFAVGSFIIFKAREKINILFAIFCYALFIQALFAGLLYIAKEPVGALQLDLISVVGIIIGIASFVHFTAEFNKLKNKITILITNYLIAFGFLVLTFTEQIFNSVVMEEAGYAGIAGPLYNFFTAYLFIALLFCVWTFIISFITAKSIDQKNRIKYILASIIILGITALLDMFRKLGIFTLTNIDLTRFGIFIFLIGISYTIIKYKLLNINLVIKKSLVLGLAMVITAVLYVGIEKFFEK</sequence>
<keyword evidence="1" id="KW-0472">Membrane</keyword>
<proteinExistence type="predicted"/>
<reference evidence="3" key="1">
    <citation type="journal article" date="2014" name="Front. Microbiol.">
        <title>High frequency of phylogenetically diverse reductive dehalogenase-homologous genes in deep subseafloor sedimentary metagenomes.</title>
        <authorList>
            <person name="Kawai M."/>
            <person name="Futagami T."/>
            <person name="Toyoda A."/>
            <person name="Takaki Y."/>
            <person name="Nishi S."/>
            <person name="Hori S."/>
            <person name="Arai W."/>
            <person name="Tsubouchi T."/>
            <person name="Morono Y."/>
            <person name="Uchiyama I."/>
            <person name="Ito T."/>
            <person name="Fujiyama A."/>
            <person name="Inagaki F."/>
            <person name="Takami H."/>
        </authorList>
    </citation>
    <scope>NUCLEOTIDE SEQUENCE</scope>
    <source>
        <strain evidence="3">Expedition CK06-06</strain>
    </source>
</reference>
<dbReference type="EMBL" id="BARS01009538">
    <property type="protein sequence ID" value="GAF76070.1"/>
    <property type="molecule type" value="Genomic_DNA"/>
</dbReference>
<organism evidence="3">
    <name type="scientific">marine sediment metagenome</name>
    <dbReference type="NCBI Taxonomy" id="412755"/>
    <lineage>
        <taxon>unclassified sequences</taxon>
        <taxon>metagenomes</taxon>
        <taxon>ecological metagenomes</taxon>
    </lineage>
</organism>
<feature type="transmembrane region" description="Helical" evidence="1">
    <location>
        <begin position="6"/>
        <end position="25"/>
    </location>
</feature>
<keyword evidence="1" id="KW-1133">Transmembrane helix</keyword>
<feature type="non-terminal residue" evidence="3">
    <location>
        <position position="254"/>
    </location>
</feature>
<feature type="domain" description="Histidine kinase N-terminal 7TM region" evidence="2">
    <location>
        <begin position="10"/>
        <end position="224"/>
    </location>
</feature>
<dbReference type="Pfam" id="PF16927">
    <property type="entry name" value="HisKA_7TM"/>
    <property type="match status" value="1"/>
</dbReference>
<feature type="transmembrane region" description="Helical" evidence="1">
    <location>
        <begin position="231"/>
        <end position="248"/>
    </location>
</feature>
<feature type="transmembrane region" description="Helical" evidence="1">
    <location>
        <begin position="66"/>
        <end position="84"/>
    </location>
</feature>
<feature type="transmembrane region" description="Helical" evidence="1">
    <location>
        <begin position="96"/>
        <end position="116"/>
    </location>
</feature>
<keyword evidence="1" id="KW-0812">Transmembrane</keyword>
<name>X0TJ05_9ZZZZ</name>
<protein>
    <recommendedName>
        <fullName evidence="2">Histidine kinase N-terminal 7TM region domain-containing protein</fullName>
    </recommendedName>
</protein>
<feature type="transmembrane region" description="Helical" evidence="1">
    <location>
        <begin position="32"/>
        <end position="54"/>
    </location>
</feature>
<feature type="transmembrane region" description="Helical" evidence="1">
    <location>
        <begin position="200"/>
        <end position="219"/>
    </location>
</feature>
<evidence type="ECO:0000259" key="2">
    <source>
        <dbReference type="Pfam" id="PF16927"/>
    </source>
</evidence>
<evidence type="ECO:0000256" key="1">
    <source>
        <dbReference type="SAM" id="Phobius"/>
    </source>
</evidence>
<comment type="caution">
    <text evidence="3">The sequence shown here is derived from an EMBL/GenBank/DDBJ whole genome shotgun (WGS) entry which is preliminary data.</text>
</comment>
<evidence type="ECO:0000313" key="3">
    <source>
        <dbReference type="EMBL" id="GAF76070.1"/>
    </source>
</evidence>
<accession>X0TJ05</accession>
<gene>
    <name evidence="3" type="ORF">S01H1_17923</name>
</gene>
<feature type="transmembrane region" description="Helical" evidence="1">
    <location>
        <begin position="136"/>
        <end position="158"/>
    </location>
</feature>
<dbReference type="AlphaFoldDB" id="X0TJ05"/>
<feature type="transmembrane region" description="Helical" evidence="1">
    <location>
        <begin position="170"/>
        <end position="188"/>
    </location>
</feature>
<dbReference type="InterPro" id="IPR031621">
    <property type="entry name" value="HisKA_7TM"/>
</dbReference>